<evidence type="ECO:0000256" key="7">
    <source>
        <dbReference type="HAMAP-Rule" id="MF_00201"/>
    </source>
</evidence>
<comment type="similarity">
    <text evidence="1 7">Belongs to the RecO family.</text>
</comment>
<organism evidence="9 10">
    <name type="scientific">Acididesulfobacter guangdongensis</name>
    <dbReference type="NCBI Taxonomy" id="2597225"/>
    <lineage>
        <taxon>Bacteria</taxon>
        <taxon>Deltaproteobacteria</taxon>
        <taxon>Candidatus Acidulodesulfobacterales</taxon>
        <taxon>Candidatus Acididesulfobacter</taxon>
    </lineage>
</organism>
<dbReference type="SUPFAM" id="SSF50249">
    <property type="entry name" value="Nucleic acid-binding proteins"/>
    <property type="match status" value="1"/>
</dbReference>
<evidence type="ECO:0000313" key="9">
    <source>
        <dbReference type="EMBL" id="RZD15652.1"/>
    </source>
</evidence>
<dbReference type="Gene3D" id="2.40.50.140">
    <property type="entry name" value="Nucleic acid-binding proteins"/>
    <property type="match status" value="1"/>
</dbReference>
<dbReference type="Proteomes" id="UP000316562">
    <property type="component" value="Unassembled WGS sequence"/>
</dbReference>
<keyword evidence="4 7" id="KW-0233">DNA recombination</keyword>
<comment type="function">
    <text evidence="7">Involved in DNA repair and RecF pathway recombination.</text>
</comment>
<evidence type="ECO:0000259" key="8">
    <source>
        <dbReference type="Pfam" id="PF11967"/>
    </source>
</evidence>
<dbReference type="PANTHER" id="PTHR33991:SF1">
    <property type="entry name" value="DNA REPAIR PROTEIN RECO"/>
    <property type="match status" value="1"/>
</dbReference>
<name>A0A519BEG0_ACIG2</name>
<dbReference type="InterPro" id="IPR003717">
    <property type="entry name" value="RecO"/>
</dbReference>
<evidence type="ECO:0000256" key="2">
    <source>
        <dbReference type="ARBA" id="ARBA00021310"/>
    </source>
</evidence>
<evidence type="ECO:0000256" key="5">
    <source>
        <dbReference type="ARBA" id="ARBA00023204"/>
    </source>
</evidence>
<dbReference type="InterPro" id="IPR042242">
    <property type="entry name" value="RecO_C"/>
</dbReference>
<accession>A0A519BEG0</accession>
<dbReference type="SUPFAM" id="SSF57863">
    <property type="entry name" value="ArfGap/RecO-like zinc finger"/>
    <property type="match status" value="1"/>
</dbReference>
<dbReference type="Gene3D" id="1.20.1440.120">
    <property type="entry name" value="Recombination protein O, C-terminal domain"/>
    <property type="match status" value="1"/>
</dbReference>
<dbReference type="InterPro" id="IPR012340">
    <property type="entry name" value="NA-bd_OB-fold"/>
</dbReference>
<dbReference type="PANTHER" id="PTHR33991">
    <property type="entry name" value="DNA REPAIR PROTEIN RECO"/>
    <property type="match status" value="1"/>
</dbReference>
<reference evidence="9 10" key="1">
    <citation type="journal article" date="2019" name="ISME J.">
        <title>Insights into ecological role of a new deltaproteobacterial order Candidatus Acidulodesulfobacterales by metagenomics and metatranscriptomics.</title>
        <authorList>
            <person name="Tan S."/>
            <person name="Liu J."/>
            <person name="Fang Y."/>
            <person name="Hedlund B.P."/>
            <person name="Lian Z.H."/>
            <person name="Huang L.Y."/>
            <person name="Li J.T."/>
            <person name="Huang L.N."/>
            <person name="Li W.J."/>
            <person name="Jiang H.C."/>
            <person name="Dong H.L."/>
            <person name="Shu W.S."/>
        </authorList>
    </citation>
    <scope>NUCLEOTIDE SEQUENCE [LARGE SCALE GENOMIC DNA]</scope>
    <source>
        <strain evidence="9">AP2</strain>
    </source>
</reference>
<dbReference type="GO" id="GO:0006302">
    <property type="term" value="P:double-strand break repair"/>
    <property type="evidence" value="ECO:0007669"/>
    <property type="project" value="TreeGrafter"/>
</dbReference>
<sequence length="254" mass="28626">MNVLSSKSFIVSIKKMNEADLLIVYVTEDYGKIVCFANNARKSKKRFLGKLEPAMLTSIKFYEKAGMSLAILYEVDSVEEYKNIRKNINAYMSISKLLEITKALVPEKDKNIMIFNLLRDVYISLNDAVGNDCTEDIILKHELYFISNFLKYIGIFPNFTTCTLCSQKNADNYFTFSIAKGGAVCGNCAKTVKTINLPVSAVKIINLMANSSTSIISKLNAKDYVLRDCINFLENILSSYAGNSFKSFNLNKKY</sequence>
<keyword evidence="3 7" id="KW-0227">DNA damage</keyword>
<feature type="domain" description="DNA replication/recombination mediator RecO N-terminal" evidence="8">
    <location>
        <begin position="1"/>
        <end position="79"/>
    </location>
</feature>
<protein>
    <recommendedName>
        <fullName evidence="2 7">DNA repair protein RecO</fullName>
    </recommendedName>
    <alternativeName>
        <fullName evidence="6 7">Recombination protein O</fullName>
    </alternativeName>
</protein>
<dbReference type="AlphaFoldDB" id="A0A519BEG0"/>
<evidence type="ECO:0000313" key="10">
    <source>
        <dbReference type="Proteomes" id="UP000316562"/>
    </source>
</evidence>
<dbReference type="HAMAP" id="MF_00201">
    <property type="entry name" value="RecO"/>
    <property type="match status" value="1"/>
</dbReference>
<evidence type="ECO:0000256" key="6">
    <source>
        <dbReference type="ARBA" id="ARBA00033409"/>
    </source>
</evidence>
<evidence type="ECO:0000256" key="3">
    <source>
        <dbReference type="ARBA" id="ARBA00022763"/>
    </source>
</evidence>
<dbReference type="GO" id="GO:0043590">
    <property type="term" value="C:bacterial nucleoid"/>
    <property type="evidence" value="ECO:0007669"/>
    <property type="project" value="TreeGrafter"/>
</dbReference>
<proteinExistence type="inferred from homology"/>
<dbReference type="InterPro" id="IPR037278">
    <property type="entry name" value="ARFGAP/RecO"/>
</dbReference>
<evidence type="ECO:0000256" key="4">
    <source>
        <dbReference type="ARBA" id="ARBA00023172"/>
    </source>
</evidence>
<dbReference type="Pfam" id="PF11967">
    <property type="entry name" value="RecO_N"/>
    <property type="match status" value="1"/>
</dbReference>
<dbReference type="GO" id="GO:0006310">
    <property type="term" value="P:DNA recombination"/>
    <property type="evidence" value="ECO:0007669"/>
    <property type="project" value="UniProtKB-UniRule"/>
</dbReference>
<dbReference type="EMBL" id="SGBC01000004">
    <property type="protein sequence ID" value="RZD15652.1"/>
    <property type="molecule type" value="Genomic_DNA"/>
</dbReference>
<dbReference type="Pfam" id="PF02565">
    <property type="entry name" value="RecO_C"/>
    <property type="match status" value="1"/>
</dbReference>
<evidence type="ECO:0000256" key="1">
    <source>
        <dbReference type="ARBA" id="ARBA00007452"/>
    </source>
</evidence>
<dbReference type="NCBIfam" id="TIGR00613">
    <property type="entry name" value="reco"/>
    <property type="match status" value="1"/>
</dbReference>
<dbReference type="InterPro" id="IPR022572">
    <property type="entry name" value="DNA_rep/recomb_RecO_N"/>
</dbReference>
<gene>
    <name evidence="7 9" type="primary">recO</name>
    <name evidence="9" type="ORF">EVJ46_08950</name>
</gene>
<keyword evidence="5 7" id="KW-0234">DNA repair</keyword>
<comment type="caution">
    <text evidence="9">The sequence shown here is derived from an EMBL/GenBank/DDBJ whole genome shotgun (WGS) entry which is preliminary data.</text>
</comment>